<dbReference type="InterPro" id="IPR000089">
    <property type="entry name" value="Biotin_lipoyl"/>
</dbReference>
<accession>A0A1M6S3Q4</accession>
<dbReference type="CDD" id="cd06848">
    <property type="entry name" value="GCS_H"/>
    <property type="match status" value="1"/>
</dbReference>
<dbReference type="NCBIfam" id="TIGR00527">
    <property type="entry name" value="gcvH"/>
    <property type="match status" value="1"/>
</dbReference>
<dbReference type="InterPro" id="IPR033753">
    <property type="entry name" value="GCV_H/Fam206"/>
</dbReference>
<dbReference type="PANTHER" id="PTHR11715">
    <property type="entry name" value="GLYCINE CLEAVAGE SYSTEM H PROTEIN"/>
    <property type="match status" value="1"/>
</dbReference>
<evidence type="ECO:0000256" key="1">
    <source>
        <dbReference type="ARBA" id="ARBA00009249"/>
    </source>
</evidence>
<dbReference type="GO" id="GO:0005829">
    <property type="term" value="C:cytosol"/>
    <property type="evidence" value="ECO:0007669"/>
    <property type="project" value="TreeGrafter"/>
</dbReference>
<comment type="subunit">
    <text evidence="3">The glycine cleavage system is composed of four proteins: P, T, L and H.</text>
</comment>
<evidence type="ECO:0000313" key="7">
    <source>
        <dbReference type="Proteomes" id="UP000183997"/>
    </source>
</evidence>
<dbReference type="EMBL" id="FRAR01000012">
    <property type="protein sequence ID" value="SHK39269.1"/>
    <property type="molecule type" value="Genomic_DNA"/>
</dbReference>
<dbReference type="InterPro" id="IPR011053">
    <property type="entry name" value="Single_hybrid_motif"/>
</dbReference>
<dbReference type="OrthoDB" id="9796712at2"/>
<dbReference type="Gene3D" id="2.40.50.100">
    <property type="match status" value="1"/>
</dbReference>
<dbReference type="HAMAP" id="MF_00272">
    <property type="entry name" value="GcvH"/>
    <property type="match status" value="1"/>
</dbReference>
<comment type="cofactor">
    <cofactor evidence="3">
        <name>(R)-lipoate</name>
        <dbReference type="ChEBI" id="CHEBI:83088"/>
    </cofactor>
    <text evidence="3">Binds 1 lipoyl cofactor covalently.</text>
</comment>
<dbReference type="GO" id="GO:0019464">
    <property type="term" value="P:glycine decarboxylation via glycine cleavage system"/>
    <property type="evidence" value="ECO:0007669"/>
    <property type="project" value="UniProtKB-UniRule"/>
</dbReference>
<reference evidence="7" key="1">
    <citation type="submission" date="2016-11" db="EMBL/GenBank/DDBJ databases">
        <authorList>
            <person name="Varghese N."/>
            <person name="Submissions S."/>
        </authorList>
    </citation>
    <scope>NUCLEOTIDE SEQUENCE [LARGE SCALE GENOMIC DNA]</scope>
    <source>
        <strain evidence="7">DSM 10349</strain>
    </source>
</reference>
<evidence type="ECO:0000256" key="3">
    <source>
        <dbReference type="HAMAP-Rule" id="MF_00272"/>
    </source>
</evidence>
<evidence type="ECO:0000259" key="5">
    <source>
        <dbReference type="PROSITE" id="PS50968"/>
    </source>
</evidence>
<evidence type="ECO:0000256" key="4">
    <source>
        <dbReference type="PIRSR" id="PIRSR617453-50"/>
    </source>
</evidence>
<feature type="domain" description="Lipoyl-binding" evidence="5">
    <location>
        <begin position="29"/>
        <end position="111"/>
    </location>
</feature>
<dbReference type="AlphaFoldDB" id="A0A1M6S3Q4"/>
<feature type="modified residue" description="N6-lipoyllysine" evidence="3 4">
    <location>
        <position position="70"/>
    </location>
</feature>
<dbReference type="Proteomes" id="UP000183997">
    <property type="component" value="Unassembled WGS sequence"/>
</dbReference>
<evidence type="ECO:0000256" key="2">
    <source>
        <dbReference type="ARBA" id="ARBA00022823"/>
    </source>
</evidence>
<keyword evidence="2 3" id="KW-0450">Lipoyl</keyword>
<sequence>MTKPIAELIFLSEIHYFHEHTWANVEGDLVKVGITDFAQDSLGNIIFVELPNVGETYSKGDEFGQAESAKTVSALYMPVSGEIVGVNSELEEAPQHVNEDPYGAGWMIVVKPSNLDEIKELLSKEDYLNQIK</sequence>
<dbReference type="SUPFAM" id="SSF51230">
    <property type="entry name" value="Single hybrid motif"/>
    <property type="match status" value="1"/>
</dbReference>
<dbReference type="GO" id="GO:0005960">
    <property type="term" value="C:glycine cleavage complex"/>
    <property type="evidence" value="ECO:0007669"/>
    <property type="project" value="InterPro"/>
</dbReference>
<dbReference type="InterPro" id="IPR017453">
    <property type="entry name" value="GCV_H_sub"/>
</dbReference>
<dbReference type="InterPro" id="IPR002930">
    <property type="entry name" value="GCV_H"/>
</dbReference>
<gene>
    <name evidence="3" type="primary">gcvH</name>
    <name evidence="6" type="ORF">SAMN02745123_01705</name>
</gene>
<dbReference type="GO" id="GO:0009249">
    <property type="term" value="P:protein lipoylation"/>
    <property type="evidence" value="ECO:0007669"/>
    <property type="project" value="TreeGrafter"/>
</dbReference>
<comment type="function">
    <text evidence="3">The glycine cleavage system catalyzes the degradation of glycine. The H protein shuttles the methylamine group of glycine from the P protein to the T protein.</text>
</comment>
<dbReference type="Pfam" id="PF01597">
    <property type="entry name" value="GCV_H"/>
    <property type="match status" value="1"/>
</dbReference>
<name>A0A1M6S3Q4_9FIRM</name>
<dbReference type="STRING" id="1121421.SAMN02745123_01705"/>
<dbReference type="PANTHER" id="PTHR11715:SF3">
    <property type="entry name" value="GLYCINE CLEAVAGE SYSTEM H PROTEIN-RELATED"/>
    <property type="match status" value="1"/>
</dbReference>
<comment type="similarity">
    <text evidence="1 3">Belongs to the GcvH family.</text>
</comment>
<organism evidence="6 7">
    <name type="scientific">Desulforamulus aeronauticus DSM 10349</name>
    <dbReference type="NCBI Taxonomy" id="1121421"/>
    <lineage>
        <taxon>Bacteria</taxon>
        <taxon>Bacillati</taxon>
        <taxon>Bacillota</taxon>
        <taxon>Clostridia</taxon>
        <taxon>Eubacteriales</taxon>
        <taxon>Peptococcaceae</taxon>
        <taxon>Desulforamulus</taxon>
    </lineage>
</organism>
<dbReference type="NCBIfam" id="NF002270">
    <property type="entry name" value="PRK01202.1"/>
    <property type="match status" value="1"/>
</dbReference>
<evidence type="ECO:0000313" key="6">
    <source>
        <dbReference type="EMBL" id="SHK39269.1"/>
    </source>
</evidence>
<proteinExistence type="inferred from homology"/>
<dbReference type="RefSeq" id="WP_072913065.1">
    <property type="nucleotide sequence ID" value="NZ_FRAR01000012.1"/>
</dbReference>
<protein>
    <recommendedName>
        <fullName evidence="3">Glycine cleavage system H protein</fullName>
    </recommendedName>
</protein>
<dbReference type="PROSITE" id="PS50968">
    <property type="entry name" value="BIOTINYL_LIPOYL"/>
    <property type="match status" value="1"/>
</dbReference>
<keyword evidence="7" id="KW-1185">Reference proteome</keyword>